<dbReference type="OrthoDB" id="10414684at2759"/>
<sequence length="439" mass="43888">MKLSVFLPVLIALVERVVAAPAVWGAATGGQVGIFSDKACSTLVQVSIVGGSAQVFTPAASTTCTAGTGTWANFYLQKITASSSTSTTEGSLVTVPFWNSYDGYANILTYTDPTASPNCNAPAQNTAAAMGGQVPFKAGTCTILSVPVGEVKAIKFTSGTGLTLWSTTDCSTTQVGSAVATGSNVATSALTQALLPSAATGANCLALTSSPTYGYIALVGKPMVQGAVTLYGYYSDSGCSSLVDYWLIGTALTTAATTSCSSAAPYYKFPVSSSASAVTEASAFTTTQFDASSLYDGYAVIMSYGAAACPFASVATGSATTSAGVVAPFKAGGACVALSGTSSTIALGGASYKYTTSGGFILYSDNACATALAPFTSAVFVLGQPAMCLNNLASSPTASYWVNLVASKAASVSVTSKSGAYSNITPFMAGSALLMAALV</sequence>
<comment type="caution">
    <text evidence="2">The sequence shown here is derived from an EMBL/GenBank/DDBJ whole genome shotgun (WGS) entry which is preliminary data.</text>
</comment>
<name>A0A1Y2CXL1_9FUNG</name>
<feature type="chain" id="PRO_5012327505" evidence="1">
    <location>
        <begin position="20"/>
        <end position="439"/>
    </location>
</feature>
<evidence type="ECO:0000256" key="1">
    <source>
        <dbReference type="SAM" id="SignalP"/>
    </source>
</evidence>
<keyword evidence="3" id="KW-1185">Reference proteome</keyword>
<organism evidence="2 3">
    <name type="scientific">Rhizoclosmatium globosum</name>
    <dbReference type="NCBI Taxonomy" id="329046"/>
    <lineage>
        <taxon>Eukaryota</taxon>
        <taxon>Fungi</taxon>
        <taxon>Fungi incertae sedis</taxon>
        <taxon>Chytridiomycota</taxon>
        <taxon>Chytridiomycota incertae sedis</taxon>
        <taxon>Chytridiomycetes</taxon>
        <taxon>Chytridiales</taxon>
        <taxon>Chytriomycetaceae</taxon>
        <taxon>Rhizoclosmatium</taxon>
    </lineage>
</organism>
<reference evidence="2 3" key="1">
    <citation type="submission" date="2016-07" db="EMBL/GenBank/DDBJ databases">
        <title>Pervasive Adenine N6-methylation of Active Genes in Fungi.</title>
        <authorList>
            <consortium name="DOE Joint Genome Institute"/>
            <person name="Mondo S.J."/>
            <person name="Dannebaum R.O."/>
            <person name="Kuo R.C."/>
            <person name="Labutti K."/>
            <person name="Haridas S."/>
            <person name="Kuo A."/>
            <person name="Salamov A."/>
            <person name="Ahrendt S.R."/>
            <person name="Lipzen A."/>
            <person name="Sullivan W."/>
            <person name="Andreopoulos W.B."/>
            <person name="Clum A."/>
            <person name="Lindquist E."/>
            <person name="Daum C."/>
            <person name="Ramamoorthy G.K."/>
            <person name="Gryganskyi A."/>
            <person name="Culley D."/>
            <person name="Magnuson J.K."/>
            <person name="James T.Y."/>
            <person name="O'Malley M.A."/>
            <person name="Stajich J.E."/>
            <person name="Spatafora J.W."/>
            <person name="Visel A."/>
            <person name="Grigoriev I.V."/>
        </authorList>
    </citation>
    <scope>NUCLEOTIDE SEQUENCE [LARGE SCALE GENOMIC DNA]</scope>
    <source>
        <strain evidence="2 3">JEL800</strain>
    </source>
</reference>
<feature type="signal peptide" evidence="1">
    <location>
        <begin position="1"/>
        <end position="19"/>
    </location>
</feature>
<keyword evidence="1" id="KW-0732">Signal</keyword>
<gene>
    <name evidence="2" type="ORF">BCR33DRAFT_761814</name>
</gene>
<evidence type="ECO:0000313" key="3">
    <source>
        <dbReference type="Proteomes" id="UP000193642"/>
    </source>
</evidence>
<dbReference type="EMBL" id="MCGO01000004">
    <property type="protein sequence ID" value="ORY51779.1"/>
    <property type="molecule type" value="Genomic_DNA"/>
</dbReference>
<protein>
    <submittedName>
        <fullName evidence="2">Uncharacterized protein</fullName>
    </submittedName>
</protein>
<dbReference type="Proteomes" id="UP000193642">
    <property type="component" value="Unassembled WGS sequence"/>
</dbReference>
<dbReference type="AlphaFoldDB" id="A0A1Y2CXL1"/>
<accession>A0A1Y2CXL1</accession>
<proteinExistence type="predicted"/>
<evidence type="ECO:0000313" key="2">
    <source>
        <dbReference type="EMBL" id="ORY51779.1"/>
    </source>
</evidence>